<dbReference type="GO" id="GO:0008270">
    <property type="term" value="F:zinc ion binding"/>
    <property type="evidence" value="ECO:0007669"/>
    <property type="project" value="UniProtKB-KW"/>
</dbReference>
<evidence type="ECO:0000256" key="5">
    <source>
        <dbReference type="ARBA" id="ARBA00022771"/>
    </source>
</evidence>
<organism evidence="11 12">
    <name type="scientific">Salvia divinorum</name>
    <name type="common">Maria pastora</name>
    <name type="synonym">Diviner's sage</name>
    <dbReference type="NCBI Taxonomy" id="28513"/>
    <lineage>
        <taxon>Eukaryota</taxon>
        <taxon>Viridiplantae</taxon>
        <taxon>Streptophyta</taxon>
        <taxon>Embryophyta</taxon>
        <taxon>Tracheophyta</taxon>
        <taxon>Spermatophyta</taxon>
        <taxon>Magnoliopsida</taxon>
        <taxon>eudicotyledons</taxon>
        <taxon>Gunneridae</taxon>
        <taxon>Pentapetalae</taxon>
        <taxon>asterids</taxon>
        <taxon>lamiids</taxon>
        <taxon>Lamiales</taxon>
        <taxon>Lamiaceae</taxon>
        <taxon>Nepetoideae</taxon>
        <taxon>Mentheae</taxon>
        <taxon>Salviinae</taxon>
        <taxon>Salvia</taxon>
        <taxon>Salvia subgen. Calosphace</taxon>
    </lineage>
</organism>
<keyword evidence="12" id="KW-1185">Reference proteome</keyword>
<evidence type="ECO:0000259" key="10">
    <source>
        <dbReference type="PROSITE" id="PS50089"/>
    </source>
</evidence>
<dbReference type="InterPro" id="IPR045191">
    <property type="entry name" value="MBR1/2-like"/>
</dbReference>
<dbReference type="SMART" id="SM00184">
    <property type="entry name" value="RING"/>
    <property type="match status" value="1"/>
</dbReference>
<sequence length="92" mass="10475">MEEAYWETTTPPGDEEGGGDGVETQFETRHYSNDDDVEDGEETEDCCICLERLRRGLVAALHCRHEFHEGCIGRWLCHGQNFCPLCKARAIK</sequence>
<dbReference type="PANTHER" id="PTHR22937:SF163">
    <property type="entry name" value="RING-TYPE E3 UBIQUITIN TRANSFERASE"/>
    <property type="match status" value="1"/>
</dbReference>
<evidence type="ECO:0000256" key="6">
    <source>
        <dbReference type="ARBA" id="ARBA00022786"/>
    </source>
</evidence>
<dbReference type="InterPro" id="IPR001841">
    <property type="entry name" value="Znf_RING"/>
</dbReference>
<dbReference type="EC" id="2.3.2.27" evidence="2"/>
<keyword evidence="7" id="KW-0862">Zinc</keyword>
<dbReference type="PROSITE" id="PS50089">
    <property type="entry name" value="ZF_RING_2"/>
    <property type="match status" value="1"/>
</dbReference>
<dbReference type="Gene3D" id="3.30.40.10">
    <property type="entry name" value="Zinc/RING finger domain, C3HC4 (zinc finger)"/>
    <property type="match status" value="1"/>
</dbReference>
<protein>
    <recommendedName>
        <fullName evidence="2">RING-type E3 ubiquitin transferase</fullName>
        <ecNumber evidence="2">2.3.2.27</ecNumber>
    </recommendedName>
</protein>
<dbReference type="Pfam" id="PF13639">
    <property type="entry name" value="zf-RING_2"/>
    <property type="match status" value="1"/>
</dbReference>
<accession>A0ABD1IBU3</accession>
<dbReference type="GO" id="GO:0061630">
    <property type="term" value="F:ubiquitin protein ligase activity"/>
    <property type="evidence" value="ECO:0007669"/>
    <property type="project" value="UniProtKB-EC"/>
</dbReference>
<gene>
    <name evidence="11" type="ORF">AAHA92_01828</name>
</gene>
<keyword evidence="4" id="KW-0479">Metal-binding</keyword>
<feature type="region of interest" description="Disordered" evidence="9">
    <location>
        <begin position="1"/>
        <end position="40"/>
    </location>
</feature>
<comment type="catalytic activity">
    <reaction evidence="1">
        <text>S-ubiquitinyl-[E2 ubiquitin-conjugating enzyme]-L-cysteine + [acceptor protein]-L-lysine = [E2 ubiquitin-conjugating enzyme]-L-cysteine + N(6)-ubiquitinyl-[acceptor protein]-L-lysine.</text>
        <dbReference type="EC" id="2.3.2.27"/>
    </reaction>
</comment>
<proteinExistence type="predicted"/>
<keyword evidence="11" id="KW-0012">Acyltransferase</keyword>
<dbReference type="SUPFAM" id="SSF57850">
    <property type="entry name" value="RING/U-box"/>
    <property type="match status" value="1"/>
</dbReference>
<evidence type="ECO:0000256" key="1">
    <source>
        <dbReference type="ARBA" id="ARBA00000900"/>
    </source>
</evidence>
<evidence type="ECO:0000256" key="8">
    <source>
        <dbReference type="PROSITE-ProRule" id="PRU00175"/>
    </source>
</evidence>
<keyword evidence="3 11" id="KW-0808">Transferase</keyword>
<evidence type="ECO:0000256" key="2">
    <source>
        <dbReference type="ARBA" id="ARBA00012483"/>
    </source>
</evidence>
<feature type="domain" description="RING-type" evidence="10">
    <location>
        <begin position="46"/>
        <end position="87"/>
    </location>
</feature>
<dbReference type="EMBL" id="JBEAFC010000002">
    <property type="protein sequence ID" value="KAL1566194.1"/>
    <property type="molecule type" value="Genomic_DNA"/>
</dbReference>
<name>A0ABD1IBU3_SALDI</name>
<keyword evidence="6" id="KW-0833">Ubl conjugation pathway</keyword>
<evidence type="ECO:0000313" key="11">
    <source>
        <dbReference type="EMBL" id="KAL1566194.1"/>
    </source>
</evidence>
<dbReference type="AlphaFoldDB" id="A0ABD1IBU3"/>
<evidence type="ECO:0000313" key="12">
    <source>
        <dbReference type="Proteomes" id="UP001567538"/>
    </source>
</evidence>
<evidence type="ECO:0000256" key="7">
    <source>
        <dbReference type="ARBA" id="ARBA00022833"/>
    </source>
</evidence>
<evidence type="ECO:0000256" key="9">
    <source>
        <dbReference type="SAM" id="MobiDB-lite"/>
    </source>
</evidence>
<dbReference type="Proteomes" id="UP001567538">
    <property type="component" value="Unassembled WGS sequence"/>
</dbReference>
<comment type="caution">
    <text evidence="11">The sequence shown here is derived from an EMBL/GenBank/DDBJ whole genome shotgun (WGS) entry which is preliminary data.</text>
</comment>
<evidence type="ECO:0000256" key="3">
    <source>
        <dbReference type="ARBA" id="ARBA00022679"/>
    </source>
</evidence>
<dbReference type="InterPro" id="IPR013083">
    <property type="entry name" value="Znf_RING/FYVE/PHD"/>
</dbReference>
<keyword evidence="5 8" id="KW-0863">Zinc-finger</keyword>
<dbReference type="PANTHER" id="PTHR22937">
    <property type="entry name" value="E3 UBIQUITIN-PROTEIN LIGASE RNF165"/>
    <property type="match status" value="1"/>
</dbReference>
<reference evidence="11 12" key="1">
    <citation type="submission" date="2024-06" db="EMBL/GenBank/DDBJ databases">
        <title>A chromosome level genome sequence of Diviner's sage (Salvia divinorum).</title>
        <authorList>
            <person name="Ford S.A."/>
            <person name="Ro D.-K."/>
            <person name="Ness R.W."/>
            <person name="Phillips M.A."/>
        </authorList>
    </citation>
    <scope>NUCLEOTIDE SEQUENCE [LARGE SCALE GENOMIC DNA]</scope>
    <source>
        <strain evidence="11">SAF-2024a</strain>
        <tissue evidence="11">Leaf</tissue>
    </source>
</reference>
<evidence type="ECO:0000256" key="4">
    <source>
        <dbReference type="ARBA" id="ARBA00022723"/>
    </source>
</evidence>